<keyword evidence="7" id="KW-0378">Hydrolase</keyword>
<dbReference type="GO" id="GO:0009507">
    <property type="term" value="C:chloroplast"/>
    <property type="evidence" value="ECO:0007669"/>
    <property type="project" value="TreeGrafter"/>
</dbReference>
<gene>
    <name evidence="12" type="ORF">WJX73_007624</name>
</gene>
<dbReference type="PANTHER" id="PTHR43344">
    <property type="entry name" value="PHOSPHOSERINE PHOSPHATASE"/>
    <property type="match status" value="1"/>
</dbReference>
<accession>A0AAW1NV28</accession>
<dbReference type="GO" id="GO:0000287">
    <property type="term" value="F:magnesium ion binding"/>
    <property type="evidence" value="ECO:0007669"/>
    <property type="project" value="TreeGrafter"/>
</dbReference>
<dbReference type="InterPro" id="IPR050582">
    <property type="entry name" value="HAD-like_SerB"/>
</dbReference>
<dbReference type="InterPro" id="IPR036412">
    <property type="entry name" value="HAD-like_sf"/>
</dbReference>
<feature type="active site" description="Proton donor" evidence="11">
    <location>
        <position position="27"/>
    </location>
</feature>
<dbReference type="InterPro" id="IPR004469">
    <property type="entry name" value="PSP"/>
</dbReference>
<keyword evidence="6" id="KW-0479">Metal-binding</keyword>
<evidence type="ECO:0000256" key="2">
    <source>
        <dbReference type="ARBA" id="ARBA00005135"/>
    </source>
</evidence>
<evidence type="ECO:0000256" key="1">
    <source>
        <dbReference type="ARBA" id="ARBA00001946"/>
    </source>
</evidence>
<keyword evidence="8" id="KW-0460">Magnesium</keyword>
<evidence type="ECO:0000256" key="6">
    <source>
        <dbReference type="ARBA" id="ARBA00022723"/>
    </source>
</evidence>
<dbReference type="Gene3D" id="1.10.150.210">
    <property type="entry name" value="Phosphoserine phosphatase, domain 2"/>
    <property type="match status" value="1"/>
</dbReference>
<dbReference type="Gene3D" id="3.40.50.1000">
    <property type="entry name" value="HAD superfamily/HAD-like"/>
    <property type="match status" value="1"/>
</dbReference>
<evidence type="ECO:0000256" key="10">
    <source>
        <dbReference type="ARBA" id="ARBA00031693"/>
    </source>
</evidence>
<evidence type="ECO:0000256" key="3">
    <source>
        <dbReference type="ARBA" id="ARBA00009184"/>
    </source>
</evidence>
<dbReference type="InterPro" id="IPR023214">
    <property type="entry name" value="HAD_sf"/>
</dbReference>
<evidence type="ECO:0000256" key="4">
    <source>
        <dbReference type="ARBA" id="ARBA00012640"/>
    </source>
</evidence>
<dbReference type="AlphaFoldDB" id="A0AAW1NV28"/>
<keyword evidence="9" id="KW-0718">Serine biosynthesis</keyword>
<comment type="cofactor">
    <cofactor evidence="1">
        <name>Mg(2+)</name>
        <dbReference type="ChEBI" id="CHEBI:18420"/>
    </cofactor>
</comment>
<organism evidence="12 13">
    <name type="scientific">Symbiochloris irregularis</name>
    <dbReference type="NCBI Taxonomy" id="706552"/>
    <lineage>
        <taxon>Eukaryota</taxon>
        <taxon>Viridiplantae</taxon>
        <taxon>Chlorophyta</taxon>
        <taxon>core chlorophytes</taxon>
        <taxon>Trebouxiophyceae</taxon>
        <taxon>Trebouxiales</taxon>
        <taxon>Trebouxiaceae</taxon>
        <taxon>Symbiochloris</taxon>
    </lineage>
</organism>
<comment type="caution">
    <text evidence="12">The sequence shown here is derived from an EMBL/GenBank/DDBJ whole genome shotgun (WGS) entry which is preliminary data.</text>
</comment>
<evidence type="ECO:0000256" key="8">
    <source>
        <dbReference type="ARBA" id="ARBA00022842"/>
    </source>
</evidence>
<evidence type="ECO:0000313" key="12">
    <source>
        <dbReference type="EMBL" id="KAK9795605.1"/>
    </source>
</evidence>
<keyword evidence="5" id="KW-0028">Amino-acid biosynthesis</keyword>
<evidence type="ECO:0000256" key="9">
    <source>
        <dbReference type="ARBA" id="ARBA00023299"/>
    </source>
</evidence>
<evidence type="ECO:0000256" key="5">
    <source>
        <dbReference type="ARBA" id="ARBA00022605"/>
    </source>
</evidence>
<dbReference type="PANTHER" id="PTHR43344:SF2">
    <property type="entry name" value="PHOSPHOSERINE PHOSPHATASE"/>
    <property type="match status" value="1"/>
</dbReference>
<evidence type="ECO:0000256" key="7">
    <source>
        <dbReference type="ARBA" id="ARBA00022801"/>
    </source>
</evidence>
<dbReference type="NCBIfam" id="TIGR01488">
    <property type="entry name" value="HAD-SF-IB"/>
    <property type="match status" value="1"/>
</dbReference>
<dbReference type="EC" id="3.1.3.3" evidence="4"/>
<dbReference type="Proteomes" id="UP001465755">
    <property type="component" value="Unassembled WGS sequence"/>
</dbReference>
<protein>
    <recommendedName>
        <fullName evidence="4">phosphoserine phosphatase</fullName>
        <ecNumber evidence="4">3.1.3.3</ecNumber>
    </recommendedName>
    <alternativeName>
        <fullName evidence="10">O-phosphoserine phosphohydrolase</fullName>
    </alternativeName>
</protein>
<keyword evidence="13" id="KW-1185">Reference proteome</keyword>
<name>A0AAW1NV28_9CHLO</name>
<evidence type="ECO:0000256" key="11">
    <source>
        <dbReference type="PIRSR" id="PIRSR604469-1"/>
    </source>
</evidence>
<comment type="pathway">
    <text evidence="2">Amino-acid biosynthesis; L-serine biosynthesis; L-serine from 3-phospho-D-glycerate: step 3/3.</text>
</comment>
<dbReference type="NCBIfam" id="TIGR00338">
    <property type="entry name" value="serB"/>
    <property type="match status" value="1"/>
</dbReference>
<comment type="similarity">
    <text evidence="3">Belongs to the HAD-like hydrolase superfamily. SerB family.</text>
</comment>
<feature type="active site" description="Nucleophile" evidence="11">
    <location>
        <position position="25"/>
    </location>
</feature>
<reference evidence="12 13" key="1">
    <citation type="journal article" date="2024" name="Nat. Commun.">
        <title>Phylogenomics reveals the evolutionary origins of lichenization in chlorophyte algae.</title>
        <authorList>
            <person name="Puginier C."/>
            <person name="Libourel C."/>
            <person name="Otte J."/>
            <person name="Skaloud P."/>
            <person name="Haon M."/>
            <person name="Grisel S."/>
            <person name="Petersen M."/>
            <person name="Berrin J.G."/>
            <person name="Delaux P.M."/>
            <person name="Dal Grande F."/>
            <person name="Keller J."/>
        </authorList>
    </citation>
    <scope>NUCLEOTIDE SEQUENCE [LARGE SCALE GENOMIC DNA]</scope>
    <source>
        <strain evidence="12 13">SAG 2036</strain>
    </source>
</reference>
<dbReference type="Pfam" id="PF12710">
    <property type="entry name" value="HAD"/>
    <property type="match status" value="1"/>
</dbReference>
<dbReference type="SUPFAM" id="SSF56784">
    <property type="entry name" value="HAD-like"/>
    <property type="match status" value="1"/>
</dbReference>
<evidence type="ECO:0000313" key="13">
    <source>
        <dbReference type="Proteomes" id="UP001465755"/>
    </source>
</evidence>
<dbReference type="EMBL" id="JALJOQ010000125">
    <property type="protein sequence ID" value="KAK9795605.1"/>
    <property type="molecule type" value="Genomic_DNA"/>
</dbReference>
<proteinExistence type="inferred from homology"/>
<dbReference type="GO" id="GO:0036424">
    <property type="term" value="F:L-phosphoserine phosphatase activity"/>
    <property type="evidence" value="ECO:0007669"/>
    <property type="project" value="InterPro"/>
</dbReference>
<sequence length="234" mass="24952">MPDKETSPSQTTLQIWQSANAVCIDVDSTLCIDESIDVFAEWLGVGQAVAELTANAMQGGVKFEEALAARLDLMHPSKQKVQDFVASHPPQYSPGIPELVKALHQRGTAVFLVSGGFHAIIDPIAQHLGIPADHVFANTILFKDDEAGSYAGFDRDEFTSRSGGKLSAVKHIKAEYGHKVVVAMGDGATDLEARQPGGADIFIGYGGSVYRPTVAAGADWFVMSIQPLLDALIS</sequence>
<dbReference type="GO" id="GO:0006564">
    <property type="term" value="P:L-serine biosynthetic process"/>
    <property type="evidence" value="ECO:0007669"/>
    <property type="project" value="UniProtKB-KW"/>
</dbReference>
<dbReference type="CDD" id="cd04309">
    <property type="entry name" value="HAD_PSP_eu"/>
    <property type="match status" value="1"/>
</dbReference>